<organism evidence="3">
    <name type="scientific">viral metagenome</name>
    <dbReference type="NCBI Taxonomy" id="1070528"/>
    <lineage>
        <taxon>unclassified sequences</taxon>
        <taxon>metagenomes</taxon>
        <taxon>organismal metagenomes</taxon>
    </lineage>
</organism>
<protein>
    <submittedName>
        <fullName evidence="3">Uncharacterized protein</fullName>
    </submittedName>
</protein>
<dbReference type="AlphaFoldDB" id="A0A6C0JQY9"/>
<feature type="compositionally biased region" description="Basic and acidic residues" evidence="2">
    <location>
        <begin position="59"/>
        <end position="87"/>
    </location>
</feature>
<accession>A0A6C0JQY9</accession>
<reference evidence="3" key="1">
    <citation type="journal article" date="2020" name="Nature">
        <title>Giant virus diversity and host interactions through global metagenomics.</title>
        <authorList>
            <person name="Schulz F."/>
            <person name="Roux S."/>
            <person name="Paez-Espino D."/>
            <person name="Jungbluth S."/>
            <person name="Walsh D.A."/>
            <person name="Denef V.J."/>
            <person name="McMahon K.D."/>
            <person name="Konstantinidis K.T."/>
            <person name="Eloe-Fadrosh E.A."/>
            <person name="Kyrpides N.C."/>
            <person name="Woyke T."/>
        </authorList>
    </citation>
    <scope>NUCLEOTIDE SEQUENCE</scope>
    <source>
        <strain evidence="3">GVMAG-M-3300027747-57</strain>
    </source>
</reference>
<evidence type="ECO:0000313" key="3">
    <source>
        <dbReference type="EMBL" id="QHU06144.1"/>
    </source>
</evidence>
<evidence type="ECO:0000256" key="2">
    <source>
        <dbReference type="SAM" id="MobiDB-lite"/>
    </source>
</evidence>
<feature type="region of interest" description="Disordered" evidence="2">
    <location>
        <begin position="1"/>
        <end position="87"/>
    </location>
</feature>
<name>A0A6C0JQY9_9ZZZZ</name>
<evidence type="ECO:0000256" key="1">
    <source>
        <dbReference type="SAM" id="Coils"/>
    </source>
</evidence>
<dbReference type="EMBL" id="MN740430">
    <property type="protein sequence ID" value="QHU06144.1"/>
    <property type="molecule type" value="Genomic_DNA"/>
</dbReference>
<keyword evidence="1" id="KW-0175">Coiled coil</keyword>
<proteinExistence type="predicted"/>
<sequence length="363" mass="41752">MSEKKQINIDMGLFNFSANKTRKKKSTSDNLNGIKIKQPSQKKKNDSLKKKSLLKMIRQHQEDRYKNLFDKSKKNKEDSKKDNQGVNEFNKDFEEAQKFMQNLTEKTESNNLNINKNRTLKSYSQPNSLLLHSSINPLINTILPSPIREVSDTIMDVGNNQTNMILKPVVSINHSTPQYGCLKNGTLPTYRTYMNKTQKNMNTPVSAFGGNTTINNTEGTINNVKNDIIEKKITESINRVNQMKQVEQKLQQLKQNNKPKKMKRKKTIRRTYKVGKSRVLPKVSVLVSNKTIRNNITTKSQLLKQTPLVEVKKHLIKCGLIKVGTIAPNDVLRKMYESSVLMCGELYNHNPDNLLHNFINDKY</sequence>
<feature type="coiled-coil region" evidence="1">
    <location>
        <begin position="236"/>
        <end position="263"/>
    </location>
</feature>